<dbReference type="InterPro" id="IPR029062">
    <property type="entry name" value="Class_I_gatase-like"/>
</dbReference>
<dbReference type="PANTHER" id="PTHR43130:SF7">
    <property type="entry name" value="DJ-1_PFPI DOMAIN-CONTAINING PROTEIN"/>
    <property type="match status" value="1"/>
</dbReference>
<dbReference type="Gene3D" id="3.40.50.880">
    <property type="match status" value="1"/>
</dbReference>
<dbReference type="InterPro" id="IPR052158">
    <property type="entry name" value="INH-QAR"/>
</dbReference>
<evidence type="ECO:0000259" key="1">
    <source>
        <dbReference type="Pfam" id="PF01965"/>
    </source>
</evidence>
<feature type="domain" description="DJ-1/PfpI" evidence="1">
    <location>
        <begin position="61"/>
        <end position="194"/>
    </location>
</feature>
<dbReference type="EMBL" id="JAGMWT010000038">
    <property type="protein sequence ID" value="KAH7108655.1"/>
    <property type="molecule type" value="Genomic_DNA"/>
</dbReference>
<dbReference type="PANTHER" id="PTHR43130">
    <property type="entry name" value="ARAC-FAMILY TRANSCRIPTIONAL REGULATOR"/>
    <property type="match status" value="1"/>
</dbReference>
<dbReference type="Proteomes" id="UP000700596">
    <property type="component" value="Unassembled WGS sequence"/>
</dbReference>
<dbReference type="OrthoDB" id="543156at2759"/>
<accession>A0A9P9CX23</accession>
<evidence type="ECO:0000313" key="3">
    <source>
        <dbReference type="Proteomes" id="UP000700596"/>
    </source>
</evidence>
<dbReference type="SUPFAM" id="SSF52317">
    <property type="entry name" value="Class I glutamine amidotransferase-like"/>
    <property type="match status" value="1"/>
</dbReference>
<gene>
    <name evidence="2" type="ORF">B0J11DRAFT_500117</name>
</gene>
<comment type="caution">
    <text evidence="2">The sequence shown here is derived from an EMBL/GenBank/DDBJ whole genome shotgun (WGS) entry which is preliminary data.</text>
</comment>
<organism evidence="2 3">
    <name type="scientific">Dendryphion nanum</name>
    <dbReference type="NCBI Taxonomy" id="256645"/>
    <lineage>
        <taxon>Eukaryota</taxon>
        <taxon>Fungi</taxon>
        <taxon>Dikarya</taxon>
        <taxon>Ascomycota</taxon>
        <taxon>Pezizomycotina</taxon>
        <taxon>Dothideomycetes</taxon>
        <taxon>Pleosporomycetidae</taxon>
        <taxon>Pleosporales</taxon>
        <taxon>Torulaceae</taxon>
        <taxon>Dendryphion</taxon>
    </lineage>
</organism>
<proteinExistence type="predicted"/>
<dbReference type="InterPro" id="IPR002818">
    <property type="entry name" value="DJ-1/PfpI"/>
</dbReference>
<evidence type="ECO:0000313" key="2">
    <source>
        <dbReference type="EMBL" id="KAH7108655.1"/>
    </source>
</evidence>
<sequence length="223" mass="24838">MTEVSFLRNPSRVLHVGVILMGGETEIIDVMPIDMLHGMGKKFIGDFSEMFGKALVDQAFDMEFHWVNEKGNTARLTSNIKLEATDSFESCPPLDIVLLGAHNPTMHTLNEAELAYLRKAYQDSSAFITVCGGVLPAQASGVLVGKTATAPRFMLDILRKNDPRTTWVEKRYVTDGKLWTSGALFNGVDLMRAFIIDTWGKEREELVSMCLEMGSVPVRNVDY</sequence>
<protein>
    <submittedName>
        <fullName evidence="2">Class I glutamine amidotransferase-like protein</fullName>
    </submittedName>
</protein>
<dbReference type="Pfam" id="PF01965">
    <property type="entry name" value="DJ-1_PfpI"/>
    <property type="match status" value="1"/>
</dbReference>
<keyword evidence="2" id="KW-0315">Glutamine amidotransferase</keyword>
<name>A0A9P9CX23_9PLEO</name>
<dbReference type="AlphaFoldDB" id="A0A9P9CX23"/>
<keyword evidence="3" id="KW-1185">Reference proteome</keyword>
<reference evidence="2" key="1">
    <citation type="journal article" date="2021" name="Nat. Commun.">
        <title>Genetic determinants of endophytism in the Arabidopsis root mycobiome.</title>
        <authorList>
            <person name="Mesny F."/>
            <person name="Miyauchi S."/>
            <person name="Thiergart T."/>
            <person name="Pickel B."/>
            <person name="Atanasova L."/>
            <person name="Karlsson M."/>
            <person name="Huettel B."/>
            <person name="Barry K.W."/>
            <person name="Haridas S."/>
            <person name="Chen C."/>
            <person name="Bauer D."/>
            <person name="Andreopoulos W."/>
            <person name="Pangilinan J."/>
            <person name="LaButti K."/>
            <person name="Riley R."/>
            <person name="Lipzen A."/>
            <person name="Clum A."/>
            <person name="Drula E."/>
            <person name="Henrissat B."/>
            <person name="Kohler A."/>
            <person name="Grigoriev I.V."/>
            <person name="Martin F.M."/>
            <person name="Hacquard S."/>
        </authorList>
    </citation>
    <scope>NUCLEOTIDE SEQUENCE</scope>
    <source>
        <strain evidence="2">MPI-CAGE-CH-0243</strain>
    </source>
</reference>